<dbReference type="PANTHER" id="PTHR23405">
    <property type="entry name" value="MAINTENANCE OF KILLER 16 MAK16 PROTEIN-RELATED"/>
    <property type="match status" value="1"/>
</dbReference>
<organism evidence="5 6">
    <name type="scientific">Eleusine coracana subsp. coracana</name>
    <dbReference type="NCBI Taxonomy" id="191504"/>
    <lineage>
        <taxon>Eukaryota</taxon>
        <taxon>Viridiplantae</taxon>
        <taxon>Streptophyta</taxon>
        <taxon>Embryophyta</taxon>
        <taxon>Tracheophyta</taxon>
        <taxon>Spermatophyta</taxon>
        <taxon>Magnoliopsida</taxon>
        <taxon>Liliopsida</taxon>
        <taxon>Poales</taxon>
        <taxon>Poaceae</taxon>
        <taxon>PACMAD clade</taxon>
        <taxon>Chloridoideae</taxon>
        <taxon>Cynodonteae</taxon>
        <taxon>Eleusininae</taxon>
        <taxon>Eleusine</taxon>
    </lineage>
</organism>
<dbReference type="GO" id="GO:0030687">
    <property type="term" value="C:preribosome, large subunit precursor"/>
    <property type="evidence" value="ECO:0007669"/>
    <property type="project" value="TreeGrafter"/>
</dbReference>
<dbReference type="Pfam" id="PF04874">
    <property type="entry name" value="Mak16"/>
    <property type="match status" value="1"/>
</dbReference>
<reference evidence="5" key="1">
    <citation type="journal article" date="2018" name="DNA Res.">
        <title>Multiple hybrid de novo genome assembly of finger millet, an orphan allotetraploid crop.</title>
        <authorList>
            <person name="Hatakeyama M."/>
            <person name="Aluri S."/>
            <person name="Balachadran M.T."/>
            <person name="Sivarajan S.R."/>
            <person name="Patrignani A."/>
            <person name="Gruter S."/>
            <person name="Poveda L."/>
            <person name="Shimizu-Inatsugi R."/>
            <person name="Baeten J."/>
            <person name="Francoijs K.J."/>
            <person name="Nataraja K.N."/>
            <person name="Reddy Y.A.N."/>
            <person name="Phadnis S."/>
            <person name="Ravikumar R.L."/>
            <person name="Schlapbach R."/>
            <person name="Sreeman S.M."/>
            <person name="Shimizu K.K."/>
        </authorList>
    </citation>
    <scope>NUCLEOTIDE SEQUENCE</scope>
</reference>
<dbReference type="InterPro" id="IPR006958">
    <property type="entry name" value="Mak16"/>
</dbReference>
<dbReference type="Proteomes" id="UP001054889">
    <property type="component" value="Unassembled WGS sequence"/>
</dbReference>
<evidence type="ECO:0000256" key="3">
    <source>
        <dbReference type="SAM" id="MobiDB-lite"/>
    </source>
</evidence>
<dbReference type="EMBL" id="BQKI01000001">
    <property type="protein sequence ID" value="GJM85210.1"/>
    <property type="molecule type" value="Genomic_DNA"/>
</dbReference>
<evidence type="ECO:0000313" key="4">
    <source>
        <dbReference type="EMBL" id="GJM85210.1"/>
    </source>
</evidence>
<evidence type="ECO:0000256" key="2">
    <source>
        <dbReference type="ARBA" id="ARBA00023242"/>
    </source>
</evidence>
<dbReference type="AlphaFoldDB" id="A0AAV5BJM9"/>
<evidence type="ECO:0000313" key="6">
    <source>
        <dbReference type="Proteomes" id="UP001054889"/>
    </source>
</evidence>
<proteinExistence type="predicted"/>
<dbReference type="GO" id="GO:0000460">
    <property type="term" value="P:maturation of 5.8S rRNA"/>
    <property type="evidence" value="ECO:0007669"/>
    <property type="project" value="TreeGrafter"/>
</dbReference>
<accession>A0AAV5BJM9</accession>
<evidence type="ECO:0000313" key="5">
    <source>
        <dbReference type="EMBL" id="GJM85838.1"/>
    </source>
</evidence>
<reference evidence="5" key="2">
    <citation type="submission" date="2021-12" db="EMBL/GenBank/DDBJ databases">
        <title>Resequencing data analysis of finger millet.</title>
        <authorList>
            <person name="Hatakeyama M."/>
            <person name="Aluri S."/>
            <person name="Balachadran M.T."/>
            <person name="Sivarajan S.R."/>
            <person name="Poveda L."/>
            <person name="Shimizu-Inatsugi R."/>
            <person name="Schlapbach R."/>
            <person name="Sreeman S.M."/>
            <person name="Shimizu K.K."/>
        </authorList>
    </citation>
    <scope>NUCLEOTIDE SEQUENCE</scope>
</reference>
<evidence type="ECO:0000256" key="1">
    <source>
        <dbReference type="ARBA" id="ARBA00004123"/>
    </source>
</evidence>
<sequence length="231" mass="26246">MFSWIRRPPVLEDNWLVQVEREQLLEINGRLAMIAGASTVANLGYVVTRDYEEPGPYAAYALVFAVSQDRNVLEEQSRAAVAATKMSDDVVWDCIRHGHCSFMAKEKIVTVPRKKTQRYIKREDYALTAAQIDNCVQSELLERLNKGLYGEIYNYDEPKFLDILATIGNTEELSEGKDEYVIADDLEPEMDDLEDFEGLLNNRLGDTYESETENGQVPIQDQSLGKDPGRL</sequence>
<dbReference type="GO" id="GO:0005730">
    <property type="term" value="C:nucleolus"/>
    <property type="evidence" value="ECO:0007669"/>
    <property type="project" value="TreeGrafter"/>
</dbReference>
<protein>
    <submittedName>
        <fullName evidence="5">Uncharacterized protein</fullName>
    </submittedName>
</protein>
<gene>
    <name evidence="5" type="primary">ga01640</name>
    <name evidence="4" type="synonym">ga00953</name>
    <name evidence="4" type="ORF">PR202_ga00953</name>
    <name evidence="5" type="ORF">PR202_ga01640</name>
</gene>
<keyword evidence="2" id="KW-0539">Nucleus</keyword>
<feature type="compositionally biased region" description="Polar residues" evidence="3">
    <location>
        <begin position="213"/>
        <end position="223"/>
    </location>
</feature>
<dbReference type="EMBL" id="BQKI01000001">
    <property type="protein sequence ID" value="GJM85838.1"/>
    <property type="molecule type" value="Genomic_DNA"/>
</dbReference>
<keyword evidence="6" id="KW-1185">Reference proteome</keyword>
<name>A0AAV5BJM9_ELECO</name>
<dbReference type="GO" id="GO:0000470">
    <property type="term" value="P:maturation of LSU-rRNA"/>
    <property type="evidence" value="ECO:0007669"/>
    <property type="project" value="TreeGrafter"/>
</dbReference>
<dbReference type="PANTHER" id="PTHR23405:SF4">
    <property type="entry name" value="PROTEIN MAK16 HOMOLOG"/>
    <property type="match status" value="1"/>
</dbReference>
<comment type="caution">
    <text evidence="5">The sequence shown here is derived from an EMBL/GenBank/DDBJ whole genome shotgun (WGS) entry which is preliminary data.</text>
</comment>
<comment type="subcellular location">
    <subcellularLocation>
        <location evidence="1">Nucleus</location>
    </subcellularLocation>
</comment>
<feature type="region of interest" description="Disordered" evidence="3">
    <location>
        <begin position="208"/>
        <end position="231"/>
    </location>
</feature>